<dbReference type="OrthoDB" id="9553674at2"/>
<dbReference type="KEGG" id="lrs:PX52LOC_01674"/>
<reference evidence="2" key="1">
    <citation type="submission" date="2019-08" db="EMBL/GenBank/DDBJ databases">
        <title>Limnoglobus roseus gen. nov., sp. nov., a novel freshwater planctomycete with a giant genome from the family Gemmataceae.</title>
        <authorList>
            <person name="Kulichevskaya I.S."/>
            <person name="Naumoff D.G."/>
            <person name="Miroshnikov K."/>
            <person name="Ivanova A."/>
            <person name="Philippov D.A."/>
            <person name="Hakobyan A."/>
            <person name="Rijpstra I.C."/>
            <person name="Sinninghe Damste J.S."/>
            <person name="Liesack W."/>
            <person name="Dedysh S.N."/>
        </authorList>
    </citation>
    <scope>NUCLEOTIDE SEQUENCE [LARGE SCALE GENOMIC DNA]</scope>
    <source>
        <strain evidence="2">PX52</strain>
    </source>
</reference>
<dbReference type="RefSeq" id="WP_149109645.1">
    <property type="nucleotide sequence ID" value="NZ_CP042425.1"/>
</dbReference>
<accession>A0A5C1A7R9</accession>
<organism evidence="1 2">
    <name type="scientific">Limnoglobus roseus</name>
    <dbReference type="NCBI Taxonomy" id="2598579"/>
    <lineage>
        <taxon>Bacteria</taxon>
        <taxon>Pseudomonadati</taxon>
        <taxon>Planctomycetota</taxon>
        <taxon>Planctomycetia</taxon>
        <taxon>Gemmatales</taxon>
        <taxon>Gemmataceae</taxon>
        <taxon>Limnoglobus</taxon>
    </lineage>
</organism>
<evidence type="ECO:0000313" key="2">
    <source>
        <dbReference type="Proteomes" id="UP000324974"/>
    </source>
</evidence>
<dbReference type="EMBL" id="CP042425">
    <property type="protein sequence ID" value="QEL14780.1"/>
    <property type="molecule type" value="Genomic_DNA"/>
</dbReference>
<gene>
    <name evidence="1" type="ORF">PX52LOC_01674</name>
</gene>
<dbReference type="AlphaFoldDB" id="A0A5C1A7R9"/>
<sequence>MFVYLPHKKANHTMHISPAADPRIRGEVPSEWVNDKNEPLTFQVEFVRGKAEVDDNIGRYLIEQNLAKKTKLILPDED</sequence>
<protein>
    <submittedName>
        <fullName evidence="1">Uncharacterized protein</fullName>
    </submittedName>
</protein>
<dbReference type="Proteomes" id="UP000324974">
    <property type="component" value="Chromosome"/>
</dbReference>
<proteinExistence type="predicted"/>
<keyword evidence="2" id="KW-1185">Reference proteome</keyword>
<evidence type="ECO:0000313" key="1">
    <source>
        <dbReference type="EMBL" id="QEL14780.1"/>
    </source>
</evidence>
<name>A0A5C1A7R9_9BACT</name>